<dbReference type="AlphaFoldDB" id="A0A069SLX4"/>
<gene>
    <name evidence="2" type="ORF">M099_1034</name>
</gene>
<evidence type="ECO:0000313" key="3">
    <source>
        <dbReference type="Proteomes" id="UP000027661"/>
    </source>
</evidence>
<dbReference type="RefSeq" id="WP_032952530.1">
    <property type="nucleotide sequence ID" value="NZ_JNHM01000012.1"/>
</dbReference>
<dbReference type="Pfam" id="PF13590">
    <property type="entry name" value="DUF4136"/>
    <property type="match status" value="1"/>
</dbReference>
<organism evidence="2 3">
    <name type="scientific">Phocaeicola vulgatus str. 3975 RP4</name>
    <dbReference type="NCBI Taxonomy" id="1339352"/>
    <lineage>
        <taxon>Bacteria</taxon>
        <taxon>Pseudomonadati</taxon>
        <taxon>Bacteroidota</taxon>
        <taxon>Bacteroidia</taxon>
        <taxon>Bacteroidales</taxon>
        <taxon>Bacteroidaceae</taxon>
        <taxon>Phocaeicola</taxon>
    </lineage>
</organism>
<reference evidence="2 3" key="1">
    <citation type="submission" date="2014-04" db="EMBL/GenBank/DDBJ databases">
        <authorList>
            <person name="Sears C."/>
            <person name="Carroll K."/>
            <person name="Sack B.R."/>
            <person name="Qadri F."/>
            <person name="Myers L.L."/>
            <person name="Chung G.-T."/>
            <person name="Escheverria P."/>
            <person name="Fraser C.M."/>
            <person name="Sadzewicz L."/>
            <person name="Shefchek K.A."/>
            <person name="Tallon L."/>
            <person name="Das S.P."/>
            <person name="Daugherty S."/>
            <person name="Mongodin E.F."/>
        </authorList>
    </citation>
    <scope>NUCLEOTIDE SEQUENCE [LARGE SCALE GENOMIC DNA]</scope>
    <source>
        <strain evidence="2 3">3975 RP4</strain>
    </source>
</reference>
<dbReference type="PATRIC" id="fig|1339352.3.peg.1001"/>
<proteinExistence type="predicted"/>
<dbReference type="EMBL" id="JNHM01000012">
    <property type="protein sequence ID" value="KDS55737.1"/>
    <property type="molecule type" value="Genomic_DNA"/>
</dbReference>
<dbReference type="Gene3D" id="3.30.160.670">
    <property type="match status" value="1"/>
</dbReference>
<evidence type="ECO:0000259" key="1">
    <source>
        <dbReference type="Pfam" id="PF13590"/>
    </source>
</evidence>
<comment type="caution">
    <text evidence="2">The sequence shown here is derived from an EMBL/GenBank/DDBJ whole genome shotgun (WGS) entry which is preliminary data.</text>
</comment>
<protein>
    <recommendedName>
        <fullName evidence="1">DUF4136 domain-containing protein</fullName>
    </recommendedName>
</protein>
<accession>A0A069SLX4</accession>
<dbReference type="PROSITE" id="PS51257">
    <property type="entry name" value="PROKAR_LIPOPROTEIN"/>
    <property type="match status" value="1"/>
</dbReference>
<evidence type="ECO:0000313" key="2">
    <source>
        <dbReference type="EMBL" id="KDS55737.1"/>
    </source>
</evidence>
<dbReference type="Proteomes" id="UP000027661">
    <property type="component" value="Unassembled WGS sequence"/>
</dbReference>
<sequence length="212" mass="24045">MKKLIPILLAVFALVSCEKDPDMDKLDNEYLVFTSHDTSTKFNEFSTYYIPDSILIIGDKKDPEYWKDENAQIIINAFKTKMNAAGYTAANKDEADLGLQVSYVASTYYFHGYYNDGPWWGYYPGYWYPGYWGGNWGGGWYYPYPITYSYSTGSLLADMINLKNAPEGQKEKLTVVWNAYISGLLGGSGSLNVNRTTTAINQAFTQSPYLKK</sequence>
<feature type="domain" description="DUF4136" evidence="1">
    <location>
        <begin position="32"/>
        <end position="209"/>
    </location>
</feature>
<name>A0A069SLX4_PHOVU</name>
<dbReference type="InterPro" id="IPR025411">
    <property type="entry name" value="DUF4136"/>
</dbReference>